<dbReference type="PANTHER" id="PTHR24115">
    <property type="entry name" value="KINESIN-RELATED"/>
    <property type="match status" value="1"/>
</dbReference>
<feature type="region of interest" description="Disordered" evidence="3">
    <location>
        <begin position="591"/>
        <end position="611"/>
    </location>
</feature>
<dbReference type="GO" id="GO:0007018">
    <property type="term" value="P:microtubule-based movement"/>
    <property type="evidence" value="ECO:0007669"/>
    <property type="project" value="InterPro"/>
</dbReference>
<keyword evidence="1" id="KW-0547">Nucleotide-binding</keyword>
<comment type="similarity">
    <text evidence="1">Belongs to the TRAFAC class myosin-kinesin ATPase superfamily. Kinesin family.</text>
</comment>
<dbReference type="Pfam" id="PF00225">
    <property type="entry name" value="Kinesin"/>
    <property type="match status" value="1"/>
</dbReference>
<feature type="coiled-coil region" evidence="2">
    <location>
        <begin position="395"/>
        <end position="491"/>
    </location>
</feature>
<keyword evidence="6" id="KW-1185">Reference proteome</keyword>
<feature type="region of interest" description="Disordered" evidence="3">
    <location>
        <begin position="728"/>
        <end position="752"/>
    </location>
</feature>
<evidence type="ECO:0000313" key="5">
    <source>
        <dbReference type="EMBL" id="CUG92444.1"/>
    </source>
</evidence>
<dbReference type="Gene3D" id="3.40.850.10">
    <property type="entry name" value="Kinesin motor domain"/>
    <property type="match status" value="1"/>
</dbReference>
<reference evidence="6" key="1">
    <citation type="submission" date="2015-09" db="EMBL/GenBank/DDBJ databases">
        <authorList>
            <consortium name="Pathogen Informatics"/>
        </authorList>
    </citation>
    <scope>NUCLEOTIDE SEQUENCE [LARGE SCALE GENOMIC DNA]</scope>
    <source>
        <strain evidence="6">Lake Konstanz</strain>
    </source>
</reference>
<evidence type="ECO:0000313" key="6">
    <source>
        <dbReference type="Proteomes" id="UP000051952"/>
    </source>
</evidence>
<dbReference type="InterPro" id="IPR027640">
    <property type="entry name" value="Kinesin-like_fam"/>
</dbReference>
<name>A0A0S4JPL7_BODSA</name>
<feature type="compositionally biased region" description="Low complexity" evidence="3">
    <location>
        <begin position="737"/>
        <end position="748"/>
    </location>
</feature>
<dbReference type="InterPro" id="IPR001752">
    <property type="entry name" value="Kinesin_motor_dom"/>
</dbReference>
<feature type="binding site" evidence="1">
    <location>
        <begin position="92"/>
        <end position="99"/>
    </location>
    <ligand>
        <name>ATP</name>
        <dbReference type="ChEBI" id="CHEBI:30616"/>
    </ligand>
</feature>
<gene>
    <name evidence="5" type="ORF">BSAL_37330</name>
</gene>
<organism evidence="5 6">
    <name type="scientific">Bodo saltans</name>
    <name type="common">Flagellated protozoan</name>
    <dbReference type="NCBI Taxonomy" id="75058"/>
    <lineage>
        <taxon>Eukaryota</taxon>
        <taxon>Discoba</taxon>
        <taxon>Euglenozoa</taxon>
        <taxon>Kinetoplastea</taxon>
        <taxon>Metakinetoplastina</taxon>
        <taxon>Eubodonida</taxon>
        <taxon>Bodonidae</taxon>
        <taxon>Bodo</taxon>
    </lineage>
</organism>
<dbReference type="InterPro" id="IPR036961">
    <property type="entry name" value="Kinesin_motor_dom_sf"/>
</dbReference>
<protein>
    <submittedName>
        <fullName evidence="5">Kinesin, putative</fullName>
    </submittedName>
</protein>
<evidence type="ECO:0000256" key="2">
    <source>
        <dbReference type="SAM" id="Coils"/>
    </source>
</evidence>
<dbReference type="SMART" id="SM00129">
    <property type="entry name" value="KISc"/>
    <property type="match status" value="1"/>
</dbReference>
<keyword evidence="1" id="KW-0067">ATP-binding</keyword>
<dbReference type="AlphaFoldDB" id="A0A0S4JPL7"/>
<evidence type="ECO:0000256" key="1">
    <source>
        <dbReference type="PROSITE-ProRule" id="PRU00283"/>
    </source>
</evidence>
<sequence>MSFPTSAVVGLCVRNSASSSSCLTIESDRKPSTSVVLHGDGRKATETMSMDVVVDASVCGIEDTSRACYSNLCDRFGAALAEGYNTGLISYGQTGMGKTSVLFGNGQGDCGVAGRVLQDTVDLFGTSAPLLETSLTVTAVEMANDRVRDVLDPSGTFQDRKVRSHPELGTSFEGLTRNAMTTSDDVHQLLKTIRGQRQRPREGGSVSHVVVQLQARRKDLQRGVQQMATLYIADLAGFKNTKGSLSQGAKNVQVSLHVLRRVIELAAFASTKKDTSRARLPVKDSPLTWVLGDMMYGNGYLACICCVSADGRDLDDTTKTLKFASHVRKMRATPLRVEEKCDVVVHAIQQEMAAIQMRLQSTPRDRQDDLNRLQKELGFRAQQLQDEENMKIEARDALHVQVQRTDQELERVRAQLTSKREAAATAGALQAEVARLALVRDLAIKRLAEEEAHQKRTQKRIAEARAIEAEVERLRQAKQRMQETAQSEQRNQSKKVFKDVFTVATKMEKDRHLRRELESLNGRLQQRLDDVQLGITTNTSLQEATTQSIESLHELHRELTALLTHFEHAKVQHYASLQQLLTTTDTVLASVEPPPTTSSTEANDHRRDTENERTVDVITRHSKEDIARVTTAEHDVERVRHAIREQDDRIESLHGLCFSRQRHMVILEGTLERLRRAALYLEEATTECGGDVHRMEKEVAFMERLLRQCDEKHSAEGKEVADAKHSIAQEAVAPPTSGVSSRSKYSRSFLTQRDAMQNSPYFRRFS</sequence>
<feature type="domain" description="Kinesin motor" evidence="4">
    <location>
        <begin position="6"/>
        <end position="330"/>
    </location>
</feature>
<dbReference type="GO" id="GO:0005524">
    <property type="term" value="F:ATP binding"/>
    <property type="evidence" value="ECO:0007669"/>
    <property type="project" value="UniProtKB-UniRule"/>
</dbReference>
<dbReference type="PRINTS" id="PR00380">
    <property type="entry name" value="KINESINHEAVY"/>
</dbReference>
<evidence type="ECO:0000256" key="3">
    <source>
        <dbReference type="SAM" id="MobiDB-lite"/>
    </source>
</evidence>
<dbReference type="SUPFAM" id="SSF52540">
    <property type="entry name" value="P-loop containing nucleoside triphosphate hydrolases"/>
    <property type="match status" value="1"/>
</dbReference>
<dbReference type="Proteomes" id="UP000051952">
    <property type="component" value="Unassembled WGS sequence"/>
</dbReference>
<dbReference type="EMBL" id="CYKH01002042">
    <property type="protein sequence ID" value="CUG92444.1"/>
    <property type="molecule type" value="Genomic_DNA"/>
</dbReference>
<accession>A0A0S4JPL7</accession>
<dbReference type="GO" id="GO:0008017">
    <property type="term" value="F:microtubule binding"/>
    <property type="evidence" value="ECO:0007669"/>
    <property type="project" value="InterPro"/>
</dbReference>
<dbReference type="GO" id="GO:0003777">
    <property type="term" value="F:microtubule motor activity"/>
    <property type="evidence" value="ECO:0007669"/>
    <property type="project" value="InterPro"/>
</dbReference>
<keyword evidence="2" id="KW-0175">Coiled coil</keyword>
<dbReference type="VEuPathDB" id="TriTrypDB:BSAL_37330"/>
<dbReference type="InterPro" id="IPR027417">
    <property type="entry name" value="P-loop_NTPase"/>
</dbReference>
<evidence type="ECO:0000259" key="4">
    <source>
        <dbReference type="PROSITE" id="PS50067"/>
    </source>
</evidence>
<proteinExistence type="inferred from homology"/>
<keyword evidence="1" id="KW-0505">Motor protein</keyword>
<feature type="compositionally biased region" description="Basic and acidic residues" evidence="3">
    <location>
        <begin position="602"/>
        <end position="611"/>
    </location>
</feature>
<dbReference type="PROSITE" id="PS50067">
    <property type="entry name" value="KINESIN_MOTOR_2"/>
    <property type="match status" value="1"/>
</dbReference>